<gene>
    <name evidence="5" type="ORF">ACFSCY_00395</name>
</gene>
<comment type="similarity">
    <text evidence="1 3">Belongs to the type-B carboxylesterase/lipase family.</text>
</comment>
<evidence type="ECO:0000256" key="2">
    <source>
        <dbReference type="ARBA" id="ARBA00022801"/>
    </source>
</evidence>
<organism evidence="5 6">
    <name type="scientific">Pseudonocardia aurantiaca</name>
    <dbReference type="NCBI Taxonomy" id="75290"/>
    <lineage>
        <taxon>Bacteria</taxon>
        <taxon>Bacillati</taxon>
        <taxon>Actinomycetota</taxon>
        <taxon>Actinomycetes</taxon>
        <taxon>Pseudonocardiales</taxon>
        <taxon>Pseudonocardiaceae</taxon>
        <taxon>Pseudonocardia</taxon>
    </lineage>
</organism>
<dbReference type="InterPro" id="IPR050309">
    <property type="entry name" value="Type-B_Carboxylest/Lipase"/>
</dbReference>
<name>A0ABW4FAY6_9PSEU</name>
<evidence type="ECO:0000313" key="5">
    <source>
        <dbReference type="EMBL" id="MFD1527898.1"/>
    </source>
</evidence>
<dbReference type="Gene3D" id="3.40.50.1820">
    <property type="entry name" value="alpha/beta hydrolase"/>
    <property type="match status" value="1"/>
</dbReference>
<dbReference type="InterPro" id="IPR029058">
    <property type="entry name" value="AB_hydrolase_fold"/>
</dbReference>
<dbReference type="InterPro" id="IPR002018">
    <property type="entry name" value="CarbesteraseB"/>
</dbReference>
<proteinExistence type="inferred from homology"/>
<evidence type="ECO:0000256" key="3">
    <source>
        <dbReference type="RuleBase" id="RU361235"/>
    </source>
</evidence>
<comment type="caution">
    <text evidence="5">The sequence shown here is derived from an EMBL/GenBank/DDBJ whole genome shotgun (WGS) entry which is preliminary data.</text>
</comment>
<evidence type="ECO:0000256" key="1">
    <source>
        <dbReference type="ARBA" id="ARBA00005964"/>
    </source>
</evidence>
<evidence type="ECO:0000313" key="6">
    <source>
        <dbReference type="Proteomes" id="UP001597145"/>
    </source>
</evidence>
<reference evidence="6" key="1">
    <citation type="journal article" date="2019" name="Int. J. Syst. Evol. Microbiol.">
        <title>The Global Catalogue of Microorganisms (GCM) 10K type strain sequencing project: providing services to taxonomists for standard genome sequencing and annotation.</title>
        <authorList>
            <consortium name="The Broad Institute Genomics Platform"/>
            <consortium name="The Broad Institute Genome Sequencing Center for Infectious Disease"/>
            <person name="Wu L."/>
            <person name="Ma J."/>
        </authorList>
    </citation>
    <scope>NUCLEOTIDE SEQUENCE [LARGE SCALE GENOMIC DNA]</scope>
    <source>
        <strain evidence="6">JCM 12165</strain>
    </source>
</reference>
<dbReference type="InterPro" id="IPR019826">
    <property type="entry name" value="Carboxylesterase_B_AS"/>
</dbReference>
<dbReference type="SUPFAM" id="SSF53474">
    <property type="entry name" value="alpha/beta-Hydrolases"/>
    <property type="match status" value="1"/>
</dbReference>
<evidence type="ECO:0000259" key="4">
    <source>
        <dbReference type="Pfam" id="PF00135"/>
    </source>
</evidence>
<keyword evidence="6" id="KW-1185">Reference proteome</keyword>
<protein>
    <recommendedName>
        <fullName evidence="3">Carboxylic ester hydrolase</fullName>
        <ecNumber evidence="3">3.1.1.-</ecNumber>
    </recommendedName>
</protein>
<feature type="domain" description="Carboxylesterase type B" evidence="4">
    <location>
        <begin position="2"/>
        <end position="488"/>
    </location>
</feature>
<dbReference type="EC" id="3.1.1.-" evidence="3"/>
<dbReference type="Proteomes" id="UP001597145">
    <property type="component" value="Unassembled WGS sequence"/>
</dbReference>
<dbReference type="Pfam" id="PF00135">
    <property type="entry name" value="COesterase"/>
    <property type="match status" value="1"/>
</dbReference>
<keyword evidence="2 3" id="KW-0378">Hydrolase</keyword>
<dbReference type="EMBL" id="JBHUCP010000001">
    <property type="protein sequence ID" value="MFD1527898.1"/>
    <property type="molecule type" value="Genomic_DNA"/>
</dbReference>
<dbReference type="PROSITE" id="PS00122">
    <property type="entry name" value="CARBOXYLESTERASE_B_1"/>
    <property type="match status" value="1"/>
</dbReference>
<sequence>MVETSAGLVQGTVTDGHHRFQGIPYAAPPVGELRFRAPQPAPPWHGVRDATQPGAFCPQTWETGPDGRPVVQGSEDCLFLNVDTPAPSGRPLPVMVFLHGGGFTGGQGAPYDPARITDQGQVVVVTVNYRLGALGFLAHPALDDPTVGNFGLADQQAALRWVQRNIGAFGGDPGNVTLWGESAGAFSVCSQLVSPGAQGLFHKAIVQSGPCSNDVLTRETAERRGVGTAEQLGCADEGQASACLRALPFAELVGLGEAELEQAHRYIASLPWFPVAGTTVLPLQPIEAFRAGRANDVPLIHGVTRDEMRFWVGLAYDAAGRPVSAEQYPQIIEDLYGTDAAEVLAQYPVTGYPTPSIALATALTDEGRMVGTCSQVDLFDAVRSPVYGFEFEFAEPLPGSDGTMPLGAQHGADVPYFFDSAFPGAPPPSRTPEQNALAEQLIRWWSTFASTGVPGPDWPTFREGGAISISTAATGPVDIGREHRCDFWRGLQ</sequence>
<accession>A0ABW4FAY6</accession>
<dbReference type="RefSeq" id="WP_343971816.1">
    <property type="nucleotide sequence ID" value="NZ_BAAAJG010000003.1"/>
</dbReference>
<dbReference type="PANTHER" id="PTHR11559">
    <property type="entry name" value="CARBOXYLESTERASE"/>
    <property type="match status" value="1"/>
</dbReference>